<dbReference type="Proteomes" id="UP000605568">
    <property type="component" value="Unassembled WGS sequence"/>
</dbReference>
<dbReference type="PANTHER" id="PTHR43976:SF9">
    <property type="entry name" value="OXIDOREDUCTASE"/>
    <property type="match status" value="1"/>
</dbReference>
<dbReference type="PRINTS" id="PR00081">
    <property type="entry name" value="GDHRDH"/>
</dbReference>
<reference evidence="2" key="1">
    <citation type="journal article" date="2019" name="Int. J. Syst. Evol. Microbiol.">
        <title>The Global Catalogue of Microorganisms (GCM) 10K type strain sequencing project: providing services to taxonomists for standard genome sequencing and annotation.</title>
        <authorList>
            <consortium name="The Broad Institute Genomics Platform"/>
            <consortium name="The Broad Institute Genome Sequencing Center for Infectious Disease"/>
            <person name="Wu L."/>
            <person name="Ma J."/>
        </authorList>
    </citation>
    <scope>NUCLEOTIDE SEQUENCE [LARGE SCALE GENOMIC DNA]</scope>
    <source>
        <strain evidence="2">CGMCC 4.7367</strain>
    </source>
</reference>
<evidence type="ECO:0000313" key="1">
    <source>
        <dbReference type="EMBL" id="GHH34215.1"/>
    </source>
</evidence>
<sequence>MGRVIVVTGASSGFGALAVRRLGLAGHTVYAGMRNTTGRNASAVAELEAFGTGNTADVHAVELDVQSQESADAAIASIIAEQGRLDVVVHNAGHMVTGPAEAFTPQQYADLYDVNVLGTQRVNRAALPHLRGQRSGHVVWVGSSSTRGGTPPYLAPYFAAKAAMDAVAVSYRAELLRFGVETTIVVPGAFTRGTNHFAHSGTPADTSRAQEYEELYPGLMDQVGERLAELEPSWADAGAVADAIVDVVGAAKPPFRVHVDPSQDGAEVVNAVADRVRGEFLRRVELADLI</sequence>
<dbReference type="RefSeq" id="WP_229904537.1">
    <property type="nucleotide sequence ID" value="NZ_BNAR01000002.1"/>
</dbReference>
<dbReference type="SUPFAM" id="SSF51735">
    <property type="entry name" value="NAD(P)-binding Rossmann-fold domains"/>
    <property type="match status" value="1"/>
</dbReference>
<dbReference type="InterPro" id="IPR051911">
    <property type="entry name" value="SDR_oxidoreductase"/>
</dbReference>
<name>A0ABQ3MCB1_9PSEU</name>
<dbReference type="InterPro" id="IPR036291">
    <property type="entry name" value="NAD(P)-bd_dom_sf"/>
</dbReference>
<dbReference type="Gene3D" id="3.40.50.720">
    <property type="entry name" value="NAD(P)-binding Rossmann-like Domain"/>
    <property type="match status" value="1"/>
</dbReference>
<dbReference type="EMBL" id="BNAR01000002">
    <property type="protein sequence ID" value="GHH34215.1"/>
    <property type="molecule type" value="Genomic_DNA"/>
</dbReference>
<proteinExistence type="predicted"/>
<comment type="caution">
    <text evidence="1">The sequence shown here is derived from an EMBL/GenBank/DDBJ whole genome shotgun (WGS) entry which is preliminary data.</text>
</comment>
<evidence type="ECO:0000313" key="2">
    <source>
        <dbReference type="Proteomes" id="UP000605568"/>
    </source>
</evidence>
<organism evidence="1 2">
    <name type="scientific">Lentzea cavernae</name>
    <dbReference type="NCBI Taxonomy" id="2020703"/>
    <lineage>
        <taxon>Bacteria</taxon>
        <taxon>Bacillati</taxon>
        <taxon>Actinomycetota</taxon>
        <taxon>Actinomycetes</taxon>
        <taxon>Pseudonocardiales</taxon>
        <taxon>Pseudonocardiaceae</taxon>
        <taxon>Lentzea</taxon>
    </lineage>
</organism>
<keyword evidence="2" id="KW-1185">Reference proteome</keyword>
<protein>
    <submittedName>
        <fullName evidence="1">Short-chain dehydrogenase/reductase</fullName>
    </submittedName>
</protein>
<dbReference type="InterPro" id="IPR002347">
    <property type="entry name" value="SDR_fam"/>
</dbReference>
<accession>A0ABQ3MCB1</accession>
<dbReference type="Pfam" id="PF00106">
    <property type="entry name" value="adh_short"/>
    <property type="match status" value="1"/>
</dbReference>
<dbReference type="PANTHER" id="PTHR43976">
    <property type="entry name" value="SHORT CHAIN DEHYDROGENASE"/>
    <property type="match status" value="1"/>
</dbReference>
<gene>
    <name evidence="1" type="ORF">GCM10017774_17880</name>
</gene>